<evidence type="ECO:0000313" key="7">
    <source>
        <dbReference type="RefSeq" id="XP_016479736.1"/>
    </source>
</evidence>
<dbReference type="RefSeq" id="XP_016479736.1">
    <property type="nucleotide sequence ID" value="XM_016624250.2"/>
</dbReference>
<keyword evidence="3" id="KW-0862">Zinc</keyword>
<dbReference type="AlphaFoldDB" id="A0A1S4AT21"/>
<dbReference type="OMA" id="HFRRRIC"/>
<proteinExistence type="predicted"/>
<accession>A0A1S4AT21</accession>
<protein>
    <submittedName>
        <fullName evidence="7">B-box zinc finger protein 32</fullName>
    </submittedName>
</protein>
<name>A0A1S4AT21_TOBAC</name>
<dbReference type="CDD" id="cd19821">
    <property type="entry name" value="Bbox1_BBX-like"/>
    <property type="match status" value="1"/>
</dbReference>
<dbReference type="Proteomes" id="UP000790787">
    <property type="component" value="Chromosome 22"/>
</dbReference>
<dbReference type="RefSeq" id="XP_016479736.1">
    <property type="nucleotide sequence ID" value="XM_016624250.1"/>
</dbReference>
<dbReference type="SMART" id="SM00336">
    <property type="entry name" value="BBOX"/>
    <property type="match status" value="1"/>
</dbReference>
<feature type="domain" description="B box-type" evidence="5">
    <location>
        <begin position="5"/>
        <end position="51"/>
    </location>
</feature>
<evidence type="ECO:0000256" key="3">
    <source>
        <dbReference type="ARBA" id="ARBA00022833"/>
    </source>
</evidence>
<reference evidence="7" key="2">
    <citation type="submission" date="2025-08" db="UniProtKB">
        <authorList>
            <consortium name="RefSeq"/>
        </authorList>
    </citation>
    <scope>IDENTIFICATION</scope>
    <source>
        <tissue evidence="7">Leaf</tissue>
    </source>
</reference>
<dbReference type="GO" id="GO:0008270">
    <property type="term" value="F:zinc ion binding"/>
    <property type="evidence" value="ECO:0007669"/>
    <property type="project" value="UniProtKB-KW"/>
</dbReference>
<evidence type="ECO:0000313" key="6">
    <source>
        <dbReference type="Proteomes" id="UP000790787"/>
    </source>
</evidence>
<dbReference type="OrthoDB" id="153872at2759"/>
<dbReference type="PaxDb" id="4097-A0A1S4AT21"/>
<keyword evidence="2 4" id="KW-0863">Zinc-finger</keyword>
<reference evidence="6" key="1">
    <citation type="journal article" date="2014" name="Nat. Commun.">
        <title>The tobacco genome sequence and its comparison with those of tomato and potato.</title>
        <authorList>
            <person name="Sierro N."/>
            <person name="Battey J.N."/>
            <person name="Ouadi S."/>
            <person name="Bakaher N."/>
            <person name="Bovet L."/>
            <person name="Willig A."/>
            <person name="Goepfert S."/>
            <person name="Peitsch M.C."/>
            <person name="Ivanov N.V."/>
        </authorList>
    </citation>
    <scope>NUCLEOTIDE SEQUENCE [LARGE SCALE GENOMIC DNA]</scope>
</reference>
<dbReference type="InterPro" id="IPR049808">
    <property type="entry name" value="CONSTANS-like_Bbox1"/>
</dbReference>
<dbReference type="STRING" id="4097.A0A1S4AT21"/>
<dbReference type="GeneID" id="107800981"/>
<gene>
    <name evidence="7" type="primary">LOC107800981</name>
</gene>
<keyword evidence="1" id="KW-0479">Metal-binding</keyword>
<evidence type="ECO:0000256" key="4">
    <source>
        <dbReference type="PROSITE-ProRule" id="PRU00024"/>
    </source>
</evidence>
<dbReference type="KEGG" id="nta:107800981"/>
<dbReference type="InterPro" id="IPR000315">
    <property type="entry name" value="Znf_B-box"/>
</dbReference>
<dbReference type="PROSITE" id="PS50119">
    <property type="entry name" value="ZF_BBOX"/>
    <property type="match status" value="1"/>
</dbReference>
<organism evidence="6 7">
    <name type="scientific">Nicotiana tabacum</name>
    <name type="common">Common tobacco</name>
    <dbReference type="NCBI Taxonomy" id="4097"/>
    <lineage>
        <taxon>Eukaryota</taxon>
        <taxon>Viridiplantae</taxon>
        <taxon>Streptophyta</taxon>
        <taxon>Embryophyta</taxon>
        <taxon>Tracheophyta</taxon>
        <taxon>Spermatophyta</taxon>
        <taxon>Magnoliopsida</taxon>
        <taxon>eudicotyledons</taxon>
        <taxon>Gunneridae</taxon>
        <taxon>Pentapetalae</taxon>
        <taxon>asterids</taxon>
        <taxon>lamiids</taxon>
        <taxon>Solanales</taxon>
        <taxon>Solanaceae</taxon>
        <taxon>Nicotianoideae</taxon>
        <taxon>Nicotianeae</taxon>
        <taxon>Nicotiana</taxon>
    </lineage>
</organism>
<dbReference type="PANTHER" id="PTHR31717">
    <property type="entry name" value="ZINC FINGER PROTEIN CONSTANS-LIKE 10"/>
    <property type="match status" value="1"/>
</dbReference>
<evidence type="ECO:0000256" key="2">
    <source>
        <dbReference type="ARBA" id="ARBA00022771"/>
    </source>
</evidence>
<keyword evidence="6" id="KW-1185">Reference proteome</keyword>
<evidence type="ECO:0000259" key="5">
    <source>
        <dbReference type="PROSITE" id="PS50119"/>
    </source>
</evidence>
<dbReference type="PANTHER" id="PTHR31717:SF81">
    <property type="entry name" value="B-BOX ZINC FINGER PROTEIN 32-LIKE"/>
    <property type="match status" value="1"/>
</dbReference>
<sequence>MKEVLSSKLCELCNDRAALFCTSDSAFLCFHCDAKVHQANFLVARHLRLILCSHCNSPTKNRFSPCSHSLNSSALCSSCSSNFSAHDSDLHSLSSSSSYSSSSSSSSTCVSSTHSCATTQKNINFSDRKLVDSSKSSNDSSGEVINSAVACPKYEARSRNVKLRDPRAASGVFMHWCTKLGMCGEEGAVVLQTACGALGICLGRFRALPLRVGLAASLWLGLRSSAGDRSKSTRQRLKRLEEISGVPAKLILASELKLRQIVKANKQRQRQGMEESWGESSA</sequence>
<evidence type="ECO:0000256" key="1">
    <source>
        <dbReference type="ARBA" id="ARBA00022723"/>
    </source>
</evidence>